<dbReference type="InterPro" id="IPR032675">
    <property type="entry name" value="LRR_dom_sf"/>
</dbReference>
<comment type="caution">
    <text evidence="6">The sequence shown here is derived from an EMBL/GenBank/DDBJ whole genome shotgun (WGS) entry which is preliminary data.</text>
</comment>
<dbReference type="InterPro" id="IPR011429">
    <property type="entry name" value="Cyt_c_Planctomycete-type"/>
</dbReference>
<dbReference type="EMBL" id="JBHRZS010000007">
    <property type="protein sequence ID" value="MFC3881588.1"/>
    <property type="molecule type" value="Genomic_DNA"/>
</dbReference>
<dbReference type="Pfam" id="PF07635">
    <property type="entry name" value="PSCyt1"/>
    <property type="match status" value="1"/>
</dbReference>
<feature type="transmembrane region" description="Helical" evidence="4">
    <location>
        <begin position="136"/>
        <end position="156"/>
    </location>
</feature>
<evidence type="ECO:0000313" key="6">
    <source>
        <dbReference type="EMBL" id="MFC3881588.1"/>
    </source>
</evidence>
<gene>
    <name evidence="6" type="ORF">ACFOSV_15440</name>
</gene>
<proteinExistence type="predicted"/>
<evidence type="ECO:0000256" key="1">
    <source>
        <dbReference type="ARBA" id="ARBA00022723"/>
    </source>
</evidence>
<keyword evidence="4" id="KW-0472">Membrane</keyword>
<dbReference type="PANTHER" id="PTHR35889">
    <property type="entry name" value="CYCLOINULO-OLIGOSACCHARIDE FRUCTANOTRANSFERASE-RELATED"/>
    <property type="match status" value="1"/>
</dbReference>
<dbReference type="SUPFAM" id="SSF52047">
    <property type="entry name" value="RNI-like"/>
    <property type="match status" value="1"/>
</dbReference>
<protein>
    <submittedName>
        <fullName evidence="6">C-type cytochrome domain-containing protein</fullName>
    </submittedName>
</protein>
<dbReference type="Gene3D" id="3.80.10.10">
    <property type="entry name" value="Ribonuclease Inhibitor"/>
    <property type="match status" value="1"/>
</dbReference>
<keyword evidence="1 3" id="KW-0479">Metal-binding</keyword>
<evidence type="ECO:0000313" key="7">
    <source>
        <dbReference type="Proteomes" id="UP001595805"/>
    </source>
</evidence>
<feature type="transmembrane region" description="Helical" evidence="4">
    <location>
        <begin position="77"/>
        <end position="99"/>
    </location>
</feature>
<feature type="transmembrane region" description="Helical" evidence="4">
    <location>
        <begin position="111"/>
        <end position="129"/>
    </location>
</feature>
<dbReference type="InterPro" id="IPR019251">
    <property type="entry name" value="DUF2231_TM"/>
</dbReference>
<sequence length="709" mass="79371">MIKTKTLRFLLENTLFVWLGLAFILWIGGDSVILPEWIQVLGRSHPLILHFPIVLILFGVLFFWIPKIDQKPDLKEFGELSLLAGVNFAGITVIAGLVLAQEDYEGNALEWHQNAGLLVFLGGVLIYFLRNQSKKILQPSSLALALGIVLTGHWGADLTHGENFLLAPLMDEEPELIALSEAEVFRDVVQPILNTKCVSCHKEGKIKGELRLDHIEGIQAGGETGPFVTAGDLANSLMVERINLPLEAKEHMPPKNKPQLTEEEKSILMDWVIAGAKFDQKLMDIEPESELFVLASQKFETETPFEFAAADPDDIEELNNFFRKVEPIYPGSPALVVSYFGISAFDPSSLSDLNKIRQQVIQLNLNKMPLQNVDLSIIRDLENLQELQVNFTDLNSSQLDLISQNSSLKSLSISGNSVDSDGLQALSKMIQLEELFVWQTGLSDQNEKKLMVALPDTEIDFGFDSQSVVYELNSPKIESDKDMFGDSTLISISHPIATAEIRYTLNGDLPDSLASQRYQGPFWVNKSAEIKARAFASEWKGSPESSIIVFRAGNPPKELRLLTEPNPNYFGKGNITLIDQVKGKNNHTSGEWLGYQDQNAEFEIILNENQKPREITISMLYHEGAYIFPPTQVQIWISDGGTWNRVVNEIPDQSTQILPSRFEALTYTLPKQDFSRVKVQVNRITSLPKWHPGAGSKGWVFIDEISLLN</sequence>
<dbReference type="PANTHER" id="PTHR35889:SF3">
    <property type="entry name" value="F-BOX DOMAIN-CONTAINING PROTEIN"/>
    <property type="match status" value="1"/>
</dbReference>
<dbReference type="InterPro" id="IPR009056">
    <property type="entry name" value="Cyt_c-like_dom"/>
</dbReference>
<reference evidence="7" key="1">
    <citation type="journal article" date="2019" name="Int. J. Syst. Evol. Microbiol.">
        <title>The Global Catalogue of Microorganisms (GCM) 10K type strain sequencing project: providing services to taxonomists for standard genome sequencing and annotation.</title>
        <authorList>
            <consortium name="The Broad Institute Genomics Platform"/>
            <consortium name="The Broad Institute Genome Sequencing Center for Infectious Disease"/>
            <person name="Wu L."/>
            <person name="Ma J."/>
        </authorList>
    </citation>
    <scope>NUCLEOTIDE SEQUENCE [LARGE SCALE GENOMIC DNA]</scope>
    <source>
        <strain evidence="7">CCUG 60523</strain>
    </source>
</reference>
<dbReference type="Pfam" id="PF09990">
    <property type="entry name" value="DUF2231"/>
    <property type="match status" value="1"/>
</dbReference>
<keyword evidence="7" id="KW-1185">Reference proteome</keyword>
<accession>A0ABV8AUB6</accession>
<feature type="domain" description="Cytochrome c" evidence="5">
    <location>
        <begin position="156"/>
        <end position="326"/>
    </location>
</feature>
<dbReference type="RefSeq" id="WP_377906935.1">
    <property type="nucleotide sequence ID" value="NZ_JBHRZS010000007.1"/>
</dbReference>
<feature type="transmembrane region" description="Helical" evidence="4">
    <location>
        <begin position="7"/>
        <end position="27"/>
    </location>
</feature>
<evidence type="ECO:0000256" key="3">
    <source>
        <dbReference type="PROSITE-ProRule" id="PRU00433"/>
    </source>
</evidence>
<dbReference type="InterPro" id="IPR059177">
    <property type="entry name" value="GH29D-like_dom"/>
</dbReference>
<evidence type="ECO:0000259" key="5">
    <source>
        <dbReference type="PROSITE" id="PS51007"/>
    </source>
</evidence>
<keyword evidence="4" id="KW-1133">Transmembrane helix</keyword>
<keyword evidence="2 3" id="KW-0408">Iron</keyword>
<keyword evidence="4" id="KW-0812">Transmembrane</keyword>
<organism evidence="6 7">
    <name type="scientific">Algoriphagus namhaensis</name>
    <dbReference type="NCBI Taxonomy" id="915353"/>
    <lineage>
        <taxon>Bacteria</taxon>
        <taxon>Pseudomonadati</taxon>
        <taxon>Bacteroidota</taxon>
        <taxon>Cytophagia</taxon>
        <taxon>Cytophagales</taxon>
        <taxon>Cyclobacteriaceae</taxon>
        <taxon>Algoriphagus</taxon>
    </lineage>
</organism>
<dbReference type="PROSITE" id="PS51007">
    <property type="entry name" value="CYTC"/>
    <property type="match status" value="1"/>
</dbReference>
<dbReference type="Proteomes" id="UP001595805">
    <property type="component" value="Unassembled WGS sequence"/>
</dbReference>
<dbReference type="Pfam" id="PF13290">
    <property type="entry name" value="CHB_HEX_C_1"/>
    <property type="match status" value="1"/>
</dbReference>
<keyword evidence="3" id="KW-0349">Heme</keyword>
<feature type="transmembrane region" description="Helical" evidence="4">
    <location>
        <begin position="47"/>
        <end position="65"/>
    </location>
</feature>
<evidence type="ECO:0000256" key="2">
    <source>
        <dbReference type="ARBA" id="ARBA00023004"/>
    </source>
</evidence>
<name>A0ABV8AUB6_9BACT</name>
<evidence type="ECO:0000256" key="4">
    <source>
        <dbReference type="SAM" id="Phobius"/>
    </source>
</evidence>